<dbReference type="GO" id="GO:0016301">
    <property type="term" value="F:kinase activity"/>
    <property type="evidence" value="ECO:0007669"/>
    <property type="project" value="UniProtKB-KW"/>
</dbReference>
<dbReference type="InterPro" id="IPR017441">
    <property type="entry name" value="Protein_kinase_ATP_BS"/>
</dbReference>
<dbReference type="PANTHER" id="PTHR11042:SF185">
    <property type="entry name" value="WEE1-LIKE PROTEIN KINASE"/>
    <property type="match status" value="1"/>
</dbReference>
<dbReference type="GO" id="GO:0005524">
    <property type="term" value="F:ATP binding"/>
    <property type="evidence" value="ECO:0007669"/>
    <property type="project" value="UniProtKB-UniRule"/>
</dbReference>
<gene>
    <name evidence="10" type="ORF">ACHAW5_000003</name>
</gene>
<feature type="compositionally biased region" description="Polar residues" evidence="8">
    <location>
        <begin position="48"/>
        <end position="57"/>
    </location>
</feature>
<accession>A0ABD3MWG8</accession>
<dbReference type="Pfam" id="PF00069">
    <property type="entry name" value="Pkinase"/>
    <property type="match status" value="1"/>
</dbReference>
<keyword evidence="2 7" id="KW-0547">Nucleotide-binding</keyword>
<feature type="domain" description="Protein kinase" evidence="9">
    <location>
        <begin position="381"/>
        <end position="725"/>
    </location>
</feature>
<dbReference type="SMART" id="SM00220">
    <property type="entry name" value="S_TKc"/>
    <property type="match status" value="1"/>
</dbReference>
<keyword evidence="5" id="KW-0652">Protein synthesis inhibitor</keyword>
<comment type="similarity">
    <text evidence="6">Belongs to the protein kinase superfamily. Ser/Thr protein kinase family. GCN2 subfamily.</text>
</comment>
<evidence type="ECO:0000256" key="8">
    <source>
        <dbReference type="SAM" id="MobiDB-lite"/>
    </source>
</evidence>
<dbReference type="AlphaFoldDB" id="A0ABD3MWG8"/>
<dbReference type="GO" id="GO:0017148">
    <property type="term" value="P:negative regulation of translation"/>
    <property type="evidence" value="ECO:0007669"/>
    <property type="project" value="UniProtKB-KW"/>
</dbReference>
<dbReference type="InterPro" id="IPR011009">
    <property type="entry name" value="Kinase-like_dom_sf"/>
</dbReference>
<evidence type="ECO:0000259" key="9">
    <source>
        <dbReference type="PROSITE" id="PS50011"/>
    </source>
</evidence>
<feature type="region of interest" description="Disordered" evidence="8">
    <location>
        <begin position="237"/>
        <end position="256"/>
    </location>
</feature>
<comment type="caution">
    <text evidence="10">The sequence shown here is derived from an EMBL/GenBank/DDBJ whole genome shotgun (WGS) entry which is preliminary data.</text>
</comment>
<feature type="region of interest" description="Disordered" evidence="8">
    <location>
        <begin position="446"/>
        <end position="468"/>
    </location>
</feature>
<dbReference type="PROSITE" id="PS50011">
    <property type="entry name" value="PROTEIN_KINASE_DOM"/>
    <property type="match status" value="1"/>
</dbReference>
<evidence type="ECO:0000256" key="3">
    <source>
        <dbReference type="ARBA" id="ARBA00022777"/>
    </source>
</evidence>
<proteinExistence type="inferred from homology"/>
<evidence type="ECO:0000256" key="1">
    <source>
        <dbReference type="ARBA" id="ARBA00022679"/>
    </source>
</evidence>
<reference evidence="10 11" key="1">
    <citation type="submission" date="2024-10" db="EMBL/GenBank/DDBJ databases">
        <title>Updated reference genomes for cyclostephanoid diatoms.</title>
        <authorList>
            <person name="Roberts W.R."/>
            <person name="Alverson A.J."/>
        </authorList>
    </citation>
    <scope>NUCLEOTIDE SEQUENCE [LARGE SCALE GENOMIC DNA]</scope>
    <source>
        <strain evidence="10 11">AJA276-08</strain>
    </source>
</reference>
<keyword evidence="4 7" id="KW-0067">ATP-binding</keyword>
<dbReference type="EMBL" id="JALLAZ020001683">
    <property type="protein sequence ID" value="KAL3768250.1"/>
    <property type="molecule type" value="Genomic_DNA"/>
</dbReference>
<feature type="binding site" evidence="7">
    <location>
        <position position="411"/>
    </location>
    <ligand>
        <name>ATP</name>
        <dbReference type="ChEBI" id="CHEBI:30616"/>
    </ligand>
</feature>
<feature type="compositionally biased region" description="Low complexity" evidence="8">
    <location>
        <begin position="33"/>
        <end position="44"/>
    </location>
</feature>
<dbReference type="PANTHER" id="PTHR11042">
    <property type="entry name" value="EUKARYOTIC TRANSLATION INITIATION FACTOR 2-ALPHA KINASE EIF2-ALPHA KINASE -RELATED"/>
    <property type="match status" value="1"/>
</dbReference>
<feature type="region of interest" description="Disordered" evidence="8">
    <location>
        <begin position="344"/>
        <end position="368"/>
    </location>
</feature>
<evidence type="ECO:0000256" key="5">
    <source>
        <dbReference type="ARBA" id="ARBA00023193"/>
    </source>
</evidence>
<dbReference type="Gene3D" id="3.30.200.20">
    <property type="entry name" value="Phosphorylase Kinase, domain 1"/>
    <property type="match status" value="1"/>
</dbReference>
<feature type="compositionally biased region" description="Polar residues" evidence="8">
    <location>
        <begin position="101"/>
        <end position="122"/>
    </location>
</feature>
<dbReference type="SUPFAM" id="SSF56112">
    <property type="entry name" value="Protein kinase-like (PK-like)"/>
    <property type="match status" value="1"/>
</dbReference>
<name>A0ABD3MWG8_9STRA</name>
<dbReference type="InterPro" id="IPR000719">
    <property type="entry name" value="Prot_kinase_dom"/>
</dbReference>
<evidence type="ECO:0000256" key="4">
    <source>
        <dbReference type="ARBA" id="ARBA00022840"/>
    </source>
</evidence>
<feature type="region of interest" description="Disordered" evidence="8">
    <location>
        <begin position="1"/>
        <end position="189"/>
    </location>
</feature>
<keyword evidence="3" id="KW-0418">Kinase</keyword>
<keyword evidence="11" id="KW-1185">Reference proteome</keyword>
<evidence type="ECO:0000313" key="11">
    <source>
        <dbReference type="Proteomes" id="UP001530315"/>
    </source>
</evidence>
<evidence type="ECO:0000256" key="2">
    <source>
        <dbReference type="ARBA" id="ARBA00022741"/>
    </source>
</evidence>
<feature type="compositionally biased region" description="Polar residues" evidence="8">
    <location>
        <begin position="135"/>
        <end position="150"/>
    </location>
</feature>
<dbReference type="InterPro" id="IPR008271">
    <property type="entry name" value="Ser/Thr_kinase_AS"/>
</dbReference>
<dbReference type="PROSITE" id="PS00108">
    <property type="entry name" value="PROTEIN_KINASE_ST"/>
    <property type="match status" value="1"/>
</dbReference>
<keyword evidence="1" id="KW-0808">Transferase</keyword>
<dbReference type="Gene3D" id="1.10.510.10">
    <property type="entry name" value="Transferase(Phosphotransferase) domain 1"/>
    <property type="match status" value="1"/>
</dbReference>
<sequence>MGSPTRNDMPQDNGVLKTRNERSPQSRRRSPRRGPMSPMSMSPPNITIALSPSSQQRVLFGLEPENIENSKSKSKNTKRVSIKETDAKASSVLSALFSGRSPGTSKTISSSGRRLSRRQTPLLTREDISSVPEELQSSSLSRGVSTTNLPHDSPPRKQAIVPKLAPKKEPISPVHPPRRQSRPISDPNYANDFTLTPTILYNSSDGHNIHPMSAGGRHYHQSPHWSGQVRVNPFSPIPEQFLRPPPTSTRSVSRGSFRNPGYYKLINLEPPTLPTSLPAESKLQESRMKTRLIPIRSTAAAADSAPSGVPTCNNEQDFFTEISPTDVAHANNAFDSMMSGNKRKAEDLLTNPPPQSLDSDDWQNDSNERKRIKRGRYLDEFQEVKFLGSGSFGSVNACLSRLDGCMYAIKKITPTGQIKNRNESTWEEQAGIGGVDDLYGGRKLTSNQCAVPPNPRGSPSRRRKSKSRINIDGSVVADDCHDLGELQGSGLWNDGALRRMLREVFALAALCQQDDFRTFHIVRYQQAWLEDDGALYIQTELCTATLRDEMTGAVIVDDVSATHTSQRIDVFRQLKVLREILLALELVHQQGMVHLDIKPENIFVKNNLYKLGDFGLAHVSTKIGEDATIPDVEEGDSRYMSKDLLDSGPKDLTKCDIFSLGVTMYEICSGQRLPSCGQDWQDLRNGKLCPLPGTMPCLIALIREMMHRDPESRPSATEILSREGLRPPEIDYAVLGTSREGSTYKVGPKADLTRKRSASF</sequence>
<evidence type="ECO:0000256" key="6">
    <source>
        <dbReference type="ARBA" id="ARBA00037982"/>
    </source>
</evidence>
<protein>
    <recommendedName>
        <fullName evidence="9">Protein kinase domain-containing protein</fullName>
    </recommendedName>
</protein>
<dbReference type="Proteomes" id="UP001530315">
    <property type="component" value="Unassembled WGS sequence"/>
</dbReference>
<evidence type="ECO:0000313" key="10">
    <source>
        <dbReference type="EMBL" id="KAL3768250.1"/>
    </source>
</evidence>
<organism evidence="10 11">
    <name type="scientific">Stephanodiscus triporus</name>
    <dbReference type="NCBI Taxonomy" id="2934178"/>
    <lineage>
        <taxon>Eukaryota</taxon>
        <taxon>Sar</taxon>
        <taxon>Stramenopiles</taxon>
        <taxon>Ochrophyta</taxon>
        <taxon>Bacillariophyta</taxon>
        <taxon>Coscinodiscophyceae</taxon>
        <taxon>Thalassiosirophycidae</taxon>
        <taxon>Stephanodiscales</taxon>
        <taxon>Stephanodiscaceae</taxon>
        <taxon>Stephanodiscus</taxon>
    </lineage>
</organism>
<evidence type="ECO:0000256" key="7">
    <source>
        <dbReference type="PROSITE-ProRule" id="PRU10141"/>
    </source>
</evidence>
<dbReference type="PROSITE" id="PS00107">
    <property type="entry name" value="PROTEIN_KINASE_ATP"/>
    <property type="match status" value="1"/>
</dbReference>
<feature type="compositionally biased region" description="Polar residues" evidence="8">
    <location>
        <begin position="1"/>
        <end position="10"/>
    </location>
</feature>
<dbReference type="InterPro" id="IPR050339">
    <property type="entry name" value="CC_SR_Kinase"/>
</dbReference>